<keyword evidence="1" id="KW-0812">Transmembrane</keyword>
<feature type="transmembrane region" description="Helical" evidence="1">
    <location>
        <begin position="47"/>
        <end position="64"/>
    </location>
</feature>
<dbReference type="Gene3D" id="1.10.287.70">
    <property type="match status" value="1"/>
</dbReference>
<feature type="transmembrane region" description="Helical" evidence="1">
    <location>
        <begin position="144"/>
        <end position="162"/>
    </location>
</feature>
<feature type="transmembrane region" description="Helical" evidence="1">
    <location>
        <begin position="84"/>
        <end position="101"/>
    </location>
</feature>
<dbReference type="PANTHER" id="PTHR31563:SF10">
    <property type="entry name" value="ION CHANNEL POLLUX-RELATED"/>
    <property type="match status" value="1"/>
</dbReference>
<dbReference type="Proteomes" id="UP001217838">
    <property type="component" value="Unassembled WGS sequence"/>
</dbReference>
<keyword evidence="1" id="KW-0472">Membrane</keyword>
<feature type="transmembrane region" description="Helical" evidence="1">
    <location>
        <begin position="21"/>
        <end position="41"/>
    </location>
</feature>
<feature type="transmembrane region" description="Helical" evidence="1">
    <location>
        <begin position="213"/>
        <end position="234"/>
    </location>
</feature>
<reference evidence="2 3" key="1">
    <citation type="submission" date="2022-11" db="EMBL/GenBank/DDBJ databases">
        <title>Minimal conservation of predation-associated metabolite biosynthetic gene clusters underscores biosynthetic potential of Myxococcota including descriptions for ten novel species: Archangium lansinium sp. nov., Myxococcus landrumus sp. nov., Nannocystis bai.</title>
        <authorList>
            <person name="Ahearne A."/>
            <person name="Stevens C."/>
            <person name="Dowd S."/>
        </authorList>
    </citation>
    <scope>NUCLEOTIDE SEQUENCE [LARGE SCALE GENOMIC DNA]</scope>
    <source>
        <strain evidence="2 3">NCELM</strain>
    </source>
</reference>
<keyword evidence="1" id="KW-1133">Transmembrane helix</keyword>
<evidence type="ECO:0000313" key="3">
    <source>
        <dbReference type="Proteomes" id="UP001217838"/>
    </source>
</evidence>
<protein>
    <recommendedName>
        <fullName evidence="4">Ion transport domain-containing protein</fullName>
    </recommendedName>
</protein>
<dbReference type="Gene3D" id="3.40.50.720">
    <property type="entry name" value="NAD(P)-binding Rossmann-like Domain"/>
    <property type="match status" value="1"/>
</dbReference>
<dbReference type="EMBL" id="JAQNDN010000027">
    <property type="protein sequence ID" value="MDC0675020.1"/>
    <property type="molecule type" value="Genomic_DNA"/>
</dbReference>
<proteinExistence type="predicted"/>
<dbReference type="SUPFAM" id="SSF81324">
    <property type="entry name" value="Voltage-gated potassium channels"/>
    <property type="match status" value="1"/>
</dbReference>
<dbReference type="RefSeq" id="WP_272009696.1">
    <property type="nucleotide sequence ID" value="NZ_JAQNDN010000027.1"/>
</dbReference>
<dbReference type="InterPro" id="IPR044849">
    <property type="entry name" value="CASTOR/POLLUX/SYM8-like"/>
</dbReference>
<sequence>MPDRNSVAPLLTRMSRIMNSAGVRLLLSAAIIFSLIPEPWVKRYEPVLLGLFALEFSLRLVLVLRRETDDDPRQRGWRWPRPGALALLALDLIALVSFLPIDPRASPWMRSLRLLRFAVLLGYWAPLMRDLRTVMLRRERARQVVVMAMIVGLLTFAGALMLQQSEFDDRGVDYDENGQVDRADRDFFTKLWWAFRQIQDPGNMMTAPTATSVVFVSLWLTVAGLFLVSFLIGLGSDVVREMMELSQLRPPGMHGHTVIVNITAATQQLLEELMRYYQKLLPRDVKPLSRWWFGLLLENLRRALAGPRYVVVGTNPDRPDFLRRSDLARIVYRHGSATDEAFMHRADIAVAQRVVLLADTAADEPDAETIRASLAIVEGLRDPSPAHPDEGAVTGSNIQVQRNRSRRTARVTDGHLTHQRGRGKLLIAEILDERNVPAAWAALASGGGELRAFIVVVDRMIALFLACVGRSAGIGPLLAELLTCTGHEIYTCFFDLPELSYACETPPQLPHEPRAAMDRLTRRARALPPHQRLVPIGLLYEETDDLGMPDLGVVIGGDERAEGAQSPTCSGFVALAPSFAHVRQFSEDLRHRPDATTWSEDQEAAARRTVAGAPEFTREPHLPLRRVLICGFRPVTIALCEALILAEPDADVLVLVPTEAERRAALDRINVHRDMVQRRLLRGYHGALAPRPEGDFSHHYEPRGGGPPIGRVRIVVGDATSPLQFVDLPGGSGHVSQYDLVYILSSAGQDSDARGAQTLMTLDALLSRNEPAAPHLRIVAEFVDAELAHRLRQRYAALGVSRVQVYSTENLRAYFLFQSVLIPGFARVYGQLLAPWGHSFARVLPSGRGRGRCSFQALSMHIAAAGHGVLIGVELDREGGGADLHLGGGPPGGDGLVDLARVRGLWVVTLDPAVHPADLRDAL</sequence>
<dbReference type="PANTHER" id="PTHR31563">
    <property type="entry name" value="ION CHANNEL POLLUX-RELATED"/>
    <property type="match status" value="1"/>
</dbReference>
<comment type="caution">
    <text evidence="2">The sequence shown here is derived from an EMBL/GenBank/DDBJ whole genome shotgun (WGS) entry which is preliminary data.</text>
</comment>
<organism evidence="2 3">
    <name type="scientific">Nannocystis radixulma</name>
    <dbReference type="NCBI Taxonomy" id="2995305"/>
    <lineage>
        <taxon>Bacteria</taxon>
        <taxon>Pseudomonadati</taxon>
        <taxon>Myxococcota</taxon>
        <taxon>Polyangia</taxon>
        <taxon>Nannocystales</taxon>
        <taxon>Nannocystaceae</taxon>
        <taxon>Nannocystis</taxon>
    </lineage>
</organism>
<evidence type="ECO:0008006" key="4">
    <source>
        <dbReference type="Google" id="ProtNLM"/>
    </source>
</evidence>
<keyword evidence="3" id="KW-1185">Reference proteome</keyword>
<evidence type="ECO:0000256" key="1">
    <source>
        <dbReference type="SAM" id="Phobius"/>
    </source>
</evidence>
<evidence type="ECO:0000313" key="2">
    <source>
        <dbReference type="EMBL" id="MDC0675020.1"/>
    </source>
</evidence>
<gene>
    <name evidence="2" type="ORF">POL58_45175</name>
</gene>
<accession>A0ABT5BLI2</accession>
<name>A0ABT5BLI2_9BACT</name>